<dbReference type="Proteomes" id="UP000005850">
    <property type="component" value="Chromosome"/>
</dbReference>
<name>A0A075R6J4_BRELA</name>
<accession>A0A075R6J4</accession>
<dbReference type="AlphaFoldDB" id="A0A075R6J4"/>
<dbReference type="STRING" id="1042163.BRLA_c031520"/>
<organism evidence="1 2">
    <name type="scientific">Brevibacillus laterosporus LMG 15441</name>
    <dbReference type="NCBI Taxonomy" id="1042163"/>
    <lineage>
        <taxon>Bacteria</taxon>
        <taxon>Bacillati</taxon>
        <taxon>Bacillota</taxon>
        <taxon>Bacilli</taxon>
        <taxon>Bacillales</taxon>
        <taxon>Paenibacillaceae</taxon>
        <taxon>Brevibacillus</taxon>
    </lineage>
</organism>
<proteinExistence type="predicted"/>
<dbReference type="RefSeq" id="WP_003337086.1">
    <property type="nucleotide sequence ID" value="NZ_CP007806.1"/>
</dbReference>
<sequence>MLSLGKCRFCKKRKAVAHETGEWTPICEVCLEGTLRSNIGLFANINEEEKEEFFDHEMDARVNWKAVVSELDSASNIDEIEQLIEKYMQQS</sequence>
<dbReference type="EMBL" id="CP007806">
    <property type="protein sequence ID" value="AIG27464.1"/>
    <property type="molecule type" value="Genomic_DNA"/>
</dbReference>
<dbReference type="HOGENOM" id="CLU_2421185_0_0_9"/>
<gene>
    <name evidence="1" type="ORF">BRLA_c031520</name>
</gene>
<dbReference type="KEGG" id="blr:BRLA_c031520"/>
<reference evidence="1 2" key="1">
    <citation type="journal article" date="2011" name="J. Bacteriol.">
        <title>Genome sequence of Brevibacillus laterosporus LMG 15441, a pathogen of invertebrates.</title>
        <authorList>
            <person name="Djukic M."/>
            <person name="Poehlein A."/>
            <person name="Thurmer A."/>
            <person name="Daniel R."/>
        </authorList>
    </citation>
    <scope>NUCLEOTIDE SEQUENCE [LARGE SCALE GENOMIC DNA]</scope>
    <source>
        <strain evidence="1 2">LMG 15441</strain>
    </source>
</reference>
<keyword evidence="2" id="KW-1185">Reference proteome</keyword>
<evidence type="ECO:0000313" key="1">
    <source>
        <dbReference type="EMBL" id="AIG27464.1"/>
    </source>
</evidence>
<protein>
    <submittedName>
        <fullName evidence="1">Uncharacterized protein</fullName>
    </submittedName>
</protein>
<evidence type="ECO:0000313" key="2">
    <source>
        <dbReference type="Proteomes" id="UP000005850"/>
    </source>
</evidence>